<proteinExistence type="predicted"/>
<reference evidence="1 2" key="1">
    <citation type="journal article" date="2021" name="Appl. Environ. Microbiol.">
        <title>Genetic linkage and physical mapping for an oyster mushroom Pleurotus cornucopiae and QTL analysis for the trait cap color.</title>
        <authorList>
            <person name="Zhang Y."/>
            <person name="Gao W."/>
            <person name="Sonnenberg A."/>
            <person name="Chen Q."/>
            <person name="Zhang J."/>
            <person name="Huang C."/>
        </authorList>
    </citation>
    <scope>NUCLEOTIDE SEQUENCE [LARGE SCALE GENOMIC DNA]</scope>
    <source>
        <strain evidence="1">CCMSSC00406</strain>
    </source>
</reference>
<organism evidence="1 2">
    <name type="scientific">Pleurotus cornucopiae</name>
    <name type="common">Cornucopia mushroom</name>
    <dbReference type="NCBI Taxonomy" id="5321"/>
    <lineage>
        <taxon>Eukaryota</taxon>
        <taxon>Fungi</taxon>
        <taxon>Dikarya</taxon>
        <taxon>Basidiomycota</taxon>
        <taxon>Agaricomycotina</taxon>
        <taxon>Agaricomycetes</taxon>
        <taxon>Agaricomycetidae</taxon>
        <taxon>Agaricales</taxon>
        <taxon>Pleurotineae</taxon>
        <taxon>Pleurotaceae</taxon>
        <taxon>Pleurotus</taxon>
    </lineage>
</organism>
<sequence>MESVAIEERKNSDKPGSSSLAELFTGGRSQNFRRASLGVVIQCFQQITGINIITYYATILFERLGISDVKSRILAACNGTEYFLASFIAIVLIDRVGRRKLMIFGAITQTLTMVLLAVLGAVDTPAANIVSCVLLFAFNTFFAVGWLGMTWLYPAEIVGIRIRAAANALSTASNWTFNFLVVMVTGPAFANISWRTYIVFACLNAILAPLVYFFFPGRSLEDMDVIFAYAYNHGLSPVAVSLRKDIPQAGTPEADRILFPDDDQDVETPMHAQGHVKEQ</sequence>
<protein>
    <submittedName>
        <fullName evidence="1">Uncharacterized protein</fullName>
    </submittedName>
</protein>
<gene>
    <name evidence="1" type="ORF">CCMSSC00406_0001529</name>
</gene>
<evidence type="ECO:0000313" key="1">
    <source>
        <dbReference type="EMBL" id="KAG9219119.1"/>
    </source>
</evidence>
<name>A0ACB7ILS7_PLECO</name>
<dbReference type="EMBL" id="WQMT02000009">
    <property type="protein sequence ID" value="KAG9219119.1"/>
    <property type="molecule type" value="Genomic_DNA"/>
</dbReference>
<keyword evidence="2" id="KW-1185">Reference proteome</keyword>
<accession>A0ACB7ILS7</accession>
<dbReference type="Proteomes" id="UP000824881">
    <property type="component" value="Unassembled WGS sequence"/>
</dbReference>
<evidence type="ECO:0000313" key="2">
    <source>
        <dbReference type="Proteomes" id="UP000824881"/>
    </source>
</evidence>
<comment type="caution">
    <text evidence="1">The sequence shown here is derived from an EMBL/GenBank/DDBJ whole genome shotgun (WGS) entry which is preliminary data.</text>
</comment>